<feature type="domain" description="NtA" evidence="2">
    <location>
        <begin position="1"/>
        <end position="119"/>
    </location>
</feature>
<dbReference type="GO" id="GO:0005886">
    <property type="term" value="C:plasma membrane"/>
    <property type="evidence" value="ECO:0007669"/>
    <property type="project" value="GOC"/>
</dbReference>
<evidence type="ECO:0000313" key="4">
    <source>
        <dbReference type="EMBL" id="CAF0905772.1"/>
    </source>
</evidence>
<accession>A0A813ZPA9</accession>
<evidence type="ECO:0000313" key="3">
    <source>
        <dbReference type="EMBL" id="CAF0901533.1"/>
    </source>
</evidence>
<reference evidence="3" key="1">
    <citation type="submission" date="2021-02" db="EMBL/GenBank/DDBJ databases">
        <authorList>
            <person name="Nowell W R."/>
        </authorList>
    </citation>
    <scope>NUCLEOTIDE SEQUENCE</scope>
</reference>
<evidence type="ECO:0000256" key="1">
    <source>
        <dbReference type="PROSITE-ProRule" id="PRU00443"/>
    </source>
</evidence>
<sequence>MIIDILQIKNSTDIIFTGRVLAIHQWSNNHPYSAFVWVFRIFHGESHLHKHYQLTKLQQPLYVIVDNLVICEENSPLKYYDVKIFSVRISHARFYSSFTPLPVTLANIKAIEGKIKLFH</sequence>
<dbReference type="GO" id="GO:0043236">
    <property type="term" value="F:laminin binding"/>
    <property type="evidence" value="ECO:0007669"/>
    <property type="project" value="InterPro"/>
</dbReference>
<gene>
    <name evidence="3" type="ORF">JXQ802_LOCUS9177</name>
    <name evidence="4" type="ORF">JXQ802_LOCUS9381</name>
</gene>
<keyword evidence="5" id="KW-1185">Reference proteome</keyword>
<protein>
    <recommendedName>
        <fullName evidence="2">NtA domain-containing protein</fullName>
    </recommendedName>
</protein>
<dbReference type="PROSITE" id="PS51121">
    <property type="entry name" value="NTA"/>
    <property type="match status" value="1"/>
</dbReference>
<comment type="caution">
    <text evidence="1">Lacks conserved residue(s) required for the propagation of feature annotation.</text>
</comment>
<dbReference type="EMBL" id="CAJNOL010000171">
    <property type="protein sequence ID" value="CAF0905772.1"/>
    <property type="molecule type" value="Genomic_DNA"/>
</dbReference>
<comment type="caution">
    <text evidence="3">The sequence shown here is derived from an EMBL/GenBank/DDBJ whole genome shotgun (WGS) entry which is preliminary data.</text>
</comment>
<dbReference type="EMBL" id="CAJNOL010000166">
    <property type="protein sequence ID" value="CAF0901533.1"/>
    <property type="molecule type" value="Genomic_DNA"/>
</dbReference>
<organism evidence="3 5">
    <name type="scientific">Rotaria sordida</name>
    <dbReference type="NCBI Taxonomy" id="392033"/>
    <lineage>
        <taxon>Eukaryota</taxon>
        <taxon>Metazoa</taxon>
        <taxon>Spiralia</taxon>
        <taxon>Gnathifera</taxon>
        <taxon>Rotifera</taxon>
        <taxon>Eurotatoria</taxon>
        <taxon>Bdelloidea</taxon>
        <taxon>Philodinida</taxon>
        <taxon>Philodinidae</taxon>
        <taxon>Rotaria</taxon>
    </lineage>
</organism>
<name>A0A813ZPA9_9BILA</name>
<dbReference type="InterPro" id="IPR004850">
    <property type="entry name" value="NtA_dom"/>
</dbReference>
<dbReference type="Proteomes" id="UP000663870">
    <property type="component" value="Unassembled WGS sequence"/>
</dbReference>
<dbReference type="Gene3D" id="2.40.50.120">
    <property type="match status" value="1"/>
</dbReference>
<evidence type="ECO:0000313" key="5">
    <source>
        <dbReference type="Proteomes" id="UP000663870"/>
    </source>
</evidence>
<dbReference type="InterPro" id="IPR008993">
    <property type="entry name" value="TIMP-like_OB-fold"/>
</dbReference>
<proteinExistence type="predicted"/>
<evidence type="ECO:0000259" key="2">
    <source>
        <dbReference type="PROSITE" id="PS51121"/>
    </source>
</evidence>
<dbReference type="AlphaFoldDB" id="A0A813ZPA9"/>
<dbReference type="GO" id="GO:0043113">
    <property type="term" value="P:receptor clustering"/>
    <property type="evidence" value="ECO:0007669"/>
    <property type="project" value="InterPro"/>
</dbReference>